<protein>
    <recommendedName>
        <fullName evidence="17">Aminodeoxychorismate lyase</fullName>
        <ecNumber evidence="7">2.6.1.42</ecNumber>
        <ecNumber evidence="11">4.1.3.38</ecNumber>
    </recommendedName>
    <alternativeName>
        <fullName evidence="18">4-amino-4-deoxychorismate lyase</fullName>
    </alternativeName>
</protein>
<proteinExistence type="inferred from homology"/>
<comment type="pathway">
    <text evidence="4">Amino-acid biosynthesis; L-valine biosynthesis; L-valine from pyruvate: step 4/4.</text>
</comment>
<comment type="pathway">
    <text evidence="3">Amino-acid biosynthesis; L-isoleucine biosynthesis; L-isoleucine from 2-oxobutanoate: step 4/4.</text>
</comment>
<evidence type="ECO:0000313" key="21">
    <source>
        <dbReference type="EMBL" id="WGZ91159.1"/>
    </source>
</evidence>
<evidence type="ECO:0000256" key="2">
    <source>
        <dbReference type="ARBA" id="ARBA00003109"/>
    </source>
</evidence>
<evidence type="ECO:0000256" key="19">
    <source>
        <dbReference type="RuleBase" id="RU004106"/>
    </source>
</evidence>
<dbReference type="EC" id="4.1.3.38" evidence="11"/>
<dbReference type="CDD" id="cd01558">
    <property type="entry name" value="D-AAT_like"/>
    <property type="match status" value="1"/>
</dbReference>
<dbReference type="GO" id="GO:0004084">
    <property type="term" value="F:branched-chain-amino-acid transaminase activity"/>
    <property type="evidence" value="ECO:0007669"/>
    <property type="project" value="UniProtKB-EC"/>
</dbReference>
<comment type="similarity">
    <text evidence="6 19">Belongs to the class-IV pyridoxal-phosphate-dependent aminotransferase family.</text>
</comment>
<dbReference type="AlphaFoldDB" id="A0AA95HA09"/>
<dbReference type="EMBL" id="CP124755">
    <property type="protein sequence ID" value="WGZ91159.1"/>
    <property type="molecule type" value="Genomic_DNA"/>
</dbReference>
<gene>
    <name evidence="21" type="ORF">QJT80_01510</name>
</gene>
<dbReference type="InterPro" id="IPR050571">
    <property type="entry name" value="Class-IV_PLP-Dep_Aminotrnsfr"/>
</dbReference>
<comment type="catalytic activity">
    <reaction evidence="15">
        <text>4-amino-4-deoxychorismate = 4-aminobenzoate + pyruvate + H(+)</text>
        <dbReference type="Rhea" id="RHEA:16201"/>
        <dbReference type="ChEBI" id="CHEBI:15361"/>
        <dbReference type="ChEBI" id="CHEBI:15378"/>
        <dbReference type="ChEBI" id="CHEBI:17836"/>
        <dbReference type="ChEBI" id="CHEBI:58406"/>
        <dbReference type="EC" id="4.1.3.38"/>
    </reaction>
</comment>
<keyword evidence="21" id="KW-0032">Aminotransferase</keyword>
<evidence type="ECO:0000256" key="10">
    <source>
        <dbReference type="ARBA" id="ARBA00035633"/>
    </source>
</evidence>
<comment type="cofactor">
    <cofactor evidence="1 20">
        <name>pyridoxal 5'-phosphate</name>
        <dbReference type="ChEBI" id="CHEBI:597326"/>
    </cofactor>
</comment>
<evidence type="ECO:0000256" key="6">
    <source>
        <dbReference type="ARBA" id="ARBA00009320"/>
    </source>
</evidence>
<comment type="pathway">
    <text evidence="5">Amino-acid biosynthesis; L-leucine biosynthesis; L-leucine from 3-methyl-2-oxobutanoate: step 4/4.</text>
</comment>
<comment type="catalytic activity">
    <reaction evidence="13">
        <text>L-isoleucine + 2-oxoglutarate = (S)-3-methyl-2-oxopentanoate + L-glutamate</text>
        <dbReference type="Rhea" id="RHEA:24801"/>
        <dbReference type="ChEBI" id="CHEBI:16810"/>
        <dbReference type="ChEBI" id="CHEBI:29985"/>
        <dbReference type="ChEBI" id="CHEBI:35146"/>
        <dbReference type="ChEBI" id="CHEBI:58045"/>
        <dbReference type="EC" id="2.6.1.42"/>
    </reaction>
</comment>
<dbReference type="FunFam" id="3.20.10.10:FF:000002">
    <property type="entry name" value="D-alanine aminotransferase"/>
    <property type="match status" value="1"/>
</dbReference>
<evidence type="ECO:0000256" key="5">
    <source>
        <dbReference type="ARBA" id="ARBA00005072"/>
    </source>
</evidence>
<comment type="catalytic activity">
    <reaction evidence="12">
        <text>L-valine + 2-oxoglutarate = 3-methyl-2-oxobutanoate + L-glutamate</text>
        <dbReference type="Rhea" id="RHEA:24813"/>
        <dbReference type="ChEBI" id="CHEBI:11851"/>
        <dbReference type="ChEBI" id="CHEBI:16810"/>
        <dbReference type="ChEBI" id="CHEBI:29985"/>
        <dbReference type="ChEBI" id="CHEBI:57762"/>
        <dbReference type="EC" id="2.6.1.42"/>
    </reaction>
</comment>
<dbReference type="NCBIfam" id="NF005209">
    <property type="entry name" value="PRK06680.1"/>
    <property type="match status" value="1"/>
</dbReference>
<dbReference type="InterPro" id="IPR018300">
    <property type="entry name" value="Aminotrans_IV_CS"/>
</dbReference>
<dbReference type="GO" id="GO:0008652">
    <property type="term" value="P:amino acid biosynthetic process"/>
    <property type="evidence" value="ECO:0007669"/>
    <property type="project" value="UniProtKB-ARBA"/>
</dbReference>
<dbReference type="GO" id="GO:0008696">
    <property type="term" value="F:4-amino-4-deoxychorismate lyase activity"/>
    <property type="evidence" value="ECO:0007669"/>
    <property type="project" value="UniProtKB-EC"/>
</dbReference>
<dbReference type="PROSITE" id="PS00770">
    <property type="entry name" value="AA_TRANSFER_CLASS_4"/>
    <property type="match status" value="1"/>
</dbReference>
<dbReference type="SUPFAM" id="SSF56752">
    <property type="entry name" value="D-aminoacid aminotransferase-like PLP-dependent enzymes"/>
    <property type="match status" value="1"/>
</dbReference>
<name>A0AA95HA09_9GAMM</name>
<comment type="catalytic activity">
    <reaction evidence="14">
        <text>L-leucine + 2-oxoglutarate = 4-methyl-2-oxopentanoate + L-glutamate</text>
        <dbReference type="Rhea" id="RHEA:18321"/>
        <dbReference type="ChEBI" id="CHEBI:16810"/>
        <dbReference type="ChEBI" id="CHEBI:17865"/>
        <dbReference type="ChEBI" id="CHEBI:29985"/>
        <dbReference type="ChEBI" id="CHEBI:57427"/>
        <dbReference type="EC" id="2.6.1.42"/>
    </reaction>
</comment>
<evidence type="ECO:0000256" key="17">
    <source>
        <dbReference type="ARBA" id="ARBA00069174"/>
    </source>
</evidence>
<comment type="function">
    <text evidence="2">Acts on leucine, isoleucine and valine.</text>
</comment>
<accession>A0AA95HA09</accession>
<evidence type="ECO:0000256" key="15">
    <source>
        <dbReference type="ARBA" id="ARBA00049529"/>
    </source>
</evidence>
<dbReference type="InterPro" id="IPR036038">
    <property type="entry name" value="Aminotransferase-like"/>
</dbReference>
<comment type="pathway">
    <text evidence="10">Cofactor biosynthesis; tetrahydrofolate biosynthesis; 4-aminobenzoate from chorismate: step 2/2.</text>
</comment>
<dbReference type="Gene3D" id="3.20.10.10">
    <property type="entry name" value="D-amino Acid Aminotransferase, subunit A, domain 2"/>
    <property type="match status" value="1"/>
</dbReference>
<dbReference type="InterPro" id="IPR043131">
    <property type="entry name" value="BCAT-like_N"/>
</dbReference>
<dbReference type="Gene3D" id="3.30.470.10">
    <property type="match status" value="1"/>
</dbReference>
<dbReference type="GO" id="GO:0005829">
    <property type="term" value="C:cytosol"/>
    <property type="evidence" value="ECO:0007669"/>
    <property type="project" value="TreeGrafter"/>
</dbReference>
<evidence type="ECO:0000256" key="12">
    <source>
        <dbReference type="ARBA" id="ARBA00048212"/>
    </source>
</evidence>
<dbReference type="KEGG" id="tdu:QJT80_01510"/>
<evidence type="ECO:0000256" key="1">
    <source>
        <dbReference type="ARBA" id="ARBA00001933"/>
    </source>
</evidence>
<sequence>MSRTVYVNGEYIDETNASLSIFDRGLLFADSVYEVSSVLQGKLIDNAAHLARLQRSLAALNMDLPVSLETLQQIQTRLVQANQLQEGIVYIQVTRGASAERSFAIPSDISASLIVFTQTANLMHSPLAEHGIKVITVEDIRWQRRDIKTTMLLPASLAKQQAINAGADDAWLVSGGYVNEGSANNAFIITQENSLVTRPLDQQILHGITRAAVLQLAQEQALTLEERAFTVQEAYQAKEAFSTGASAFVLPVVAIDGHVLGDGKPGVLTRRLRQLYMEQALATAG</sequence>
<keyword evidence="9" id="KW-0289">Folate biosynthesis</keyword>
<dbReference type="InterPro" id="IPR043132">
    <property type="entry name" value="BCAT-like_C"/>
</dbReference>
<dbReference type="Pfam" id="PF01063">
    <property type="entry name" value="Aminotran_4"/>
    <property type="match status" value="1"/>
</dbReference>
<reference evidence="21" key="2">
    <citation type="submission" date="2023-04" db="EMBL/GenBank/DDBJ databases">
        <authorList>
            <person name="Beletskiy A.V."/>
            <person name="Mardanov A.V."/>
            <person name="Ravin N.V."/>
        </authorList>
    </citation>
    <scope>NUCLEOTIDE SEQUENCE</scope>
    <source>
        <strain evidence="21">GKL-01</strain>
    </source>
</reference>
<dbReference type="PANTHER" id="PTHR42743:SF11">
    <property type="entry name" value="AMINODEOXYCHORISMATE LYASE"/>
    <property type="match status" value="1"/>
</dbReference>
<keyword evidence="8 20" id="KW-0663">Pyridoxal phosphate</keyword>
<evidence type="ECO:0000256" key="9">
    <source>
        <dbReference type="ARBA" id="ARBA00022909"/>
    </source>
</evidence>
<evidence type="ECO:0000256" key="14">
    <source>
        <dbReference type="ARBA" id="ARBA00049229"/>
    </source>
</evidence>
<dbReference type="GO" id="GO:0046656">
    <property type="term" value="P:folic acid biosynthetic process"/>
    <property type="evidence" value="ECO:0007669"/>
    <property type="project" value="UniProtKB-KW"/>
</dbReference>
<evidence type="ECO:0000256" key="3">
    <source>
        <dbReference type="ARBA" id="ARBA00004824"/>
    </source>
</evidence>
<dbReference type="PANTHER" id="PTHR42743">
    <property type="entry name" value="AMINO-ACID AMINOTRANSFERASE"/>
    <property type="match status" value="1"/>
</dbReference>
<comment type="function">
    <text evidence="16">Involved in the biosynthesis of p-aminobenzoate (PABA), a precursor of tetrahydrofolate. Converts 4-amino-4-deoxychorismate into 4-aminobenzoate (PABA) and pyruvate.</text>
</comment>
<evidence type="ECO:0000256" key="7">
    <source>
        <dbReference type="ARBA" id="ARBA00013053"/>
    </source>
</evidence>
<evidence type="ECO:0000256" key="8">
    <source>
        <dbReference type="ARBA" id="ARBA00022898"/>
    </source>
</evidence>
<evidence type="ECO:0000256" key="20">
    <source>
        <dbReference type="RuleBase" id="RU004516"/>
    </source>
</evidence>
<dbReference type="Proteomes" id="UP001300672">
    <property type="component" value="Chromosome"/>
</dbReference>
<evidence type="ECO:0000256" key="16">
    <source>
        <dbReference type="ARBA" id="ARBA00054027"/>
    </source>
</evidence>
<organism evidence="21">
    <name type="scientific">Candidatus Thiocaldithrix dubininis</name>
    <dbReference type="NCBI Taxonomy" id="3080823"/>
    <lineage>
        <taxon>Bacteria</taxon>
        <taxon>Pseudomonadati</taxon>
        <taxon>Pseudomonadota</taxon>
        <taxon>Gammaproteobacteria</taxon>
        <taxon>Thiotrichales</taxon>
        <taxon>Thiotrichaceae</taxon>
        <taxon>Candidatus Thiocaldithrix</taxon>
    </lineage>
</organism>
<evidence type="ECO:0000256" key="4">
    <source>
        <dbReference type="ARBA" id="ARBA00004931"/>
    </source>
</evidence>
<evidence type="ECO:0000256" key="13">
    <source>
        <dbReference type="ARBA" id="ARBA00048798"/>
    </source>
</evidence>
<evidence type="ECO:0000256" key="11">
    <source>
        <dbReference type="ARBA" id="ARBA00035676"/>
    </source>
</evidence>
<dbReference type="EC" id="2.6.1.42" evidence="7"/>
<reference evidence="21" key="1">
    <citation type="journal article" date="2023" name="Int. J. Mol. Sci.">
        <title>Metagenomics Revealed a New Genus 'Candidatus Thiocaldithrix dubininis' gen. nov., sp. nov. and a New Species 'Candidatus Thiothrix putei' sp. nov. in the Family Thiotrichaceae, Some Members of Which Have Traits of Both Na+- and H+-Motive Energetics.</title>
        <authorList>
            <person name="Ravin N.V."/>
            <person name="Muntyan M.S."/>
            <person name="Smolyakov D.D."/>
            <person name="Rudenko T.S."/>
            <person name="Beletsky A.V."/>
            <person name="Mardanov A.V."/>
            <person name="Grabovich M.Y."/>
        </authorList>
    </citation>
    <scope>NUCLEOTIDE SEQUENCE</scope>
    <source>
        <strain evidence="21">GKL-01</strain>
    </source>
</reference>
<dbReference type="InterPro" id="IPR001544">
    <property type="entry name" value="Aminotrans_IV"/>
</dbReference>
<evidence type="ECO:0000256" key="18">
    <source>
        <dbReference type="ARBA" id="ARBA00080135"/>
    </source>
</evidence>
<keyword evidence="21" id="KW-0808">Transferase</keyword>